<dbReference type="OrthoDB" id="9765926at2"/>
<keyword evidence="3" id="KW-1185">Reference proteome</keyword>
<accession>A0A2U1JJK1</accession>
<dbReference type="InterPro" id="IPR049804">
    <property type="entry name" value="Choice_anch_L"/>
</dbReference>
<dbReference type="NCBIfam" id="TIGR04131">
    <property type="entry name" value="Bac_Flav_CTERM"/>
    <property type="match status" value="1"/>
</dbReference>
<dbReference type="InterPro" id="IPR013783">
    <property type="entry name" value="Ig-like_fold"/>
</dbReference>
<sequence>MKTFRNLFFIFLLGNCTTNTFAQYIQVNDSFSAQYLVENVLINSPCANVSNFKVSGGNFGTLENSFGYFNSGSSGFPFLDGIVLSTSKAISTQGPNSSILSDDASGWGGDSDLEQALNISNTSNASVLEFDFTPLTSKISFDYIFASEEYHGTASCKYSDGFAFLLKVAGSANPYQNLAVVPNTTTPVKVTTVHPDISGGCSAQNETYFGSFNGVNSPTNFNGQTVAMTAKADVIPGTTYHIKLVIADEANPQYDSAIFLGGGSFKIGTDLGPNRLIATKNPICDGKTLPLDASETGTNFYKWYRNNSLIVGANNPKYTVSSSGTYKVEVTLGTSACKSIGEVTVEYSPLPNLTNTTIVQCDEDHNGTTMFNLTKTDNIIKNNDPNLGNVVYYENLLDAQNQTKPISNPNAYSSIPKTIYASVPNAFGCSSIANVILQISNNSVSSRDLESCDLDGIIDGYYGFDLSKANPIVLAGLPSGLVVEYYETMSDALLQTKLLANIYRNTVQYQMTIYAKIVNGSDCYGIVPLRLYANSNSPLNFEDEVSVLCDGNSQTLQVASTFSSYSWSTGDKGNSTKVKTPGEFTVTVSDKNTCLATKKFTVLISGSPTITSIISNDFQENGNTVLINYTGFGDYEFSLDGIFYQDSPYFTNVSSGVYTVWARDKNGCGKTSKKVYVLDYPKYFTPNDDGFNDIWTIENINTIPNSKITIYDRYGKLVYQFKGNGNGWNGKLNSINLPATDYWFVISLENDRIVKGHFTLKR</sequence>
<dbReference type="Gene3D" id="2.60.40.10">
    <property type="entry name" value="Immunoglobulins"/>
    <property type="match status" value="1"/>
</dbReference>
<dbReference type="InterPro" id="IPR026341">
    <property type="entry name" value="T9SS_type_B"/>
</dbReference>
<dbReference type="NCBIfam" id="NF038133">
    <property type="entry name" value="choice_anch_L"/>
    <property type="match status" value="1"/>
</dbReference>
<evidence type="ECO:0000256" key="1">
    <source>
        <dbReference type="SAM" id="SignalP"/>
    </source>
</evidence>
<gene>
    <name evidence="2" type="ORF">DB895_08400</name>
</gene>
<dbReference type="AlphaFoldDB" id="A0A2U1JJK1"/>
<evidence type="ECO:0000313" key="2">
    <source>
        <dbReference type="EMBL" id="PWA05043.1"/>
    </source>
</evidence>
<dbReference type="EMBL" id="QCZI01000009">
    <property type="protein sequence ID" value="PWA05043.1"/>
    <property type="molecule type" value="Genomic_DNA"/>
</dbReference>
<feature type="chain" id="PRO_5015781620" description="T9SS type B sorting domain-containing protein" evidence="1">
    <location>
        <begin position="23"/>
        <end position="762"/>
    </location>
</feature>
<dbReference type="RefSeq" id="WP_116724917.1">
    <property type="nucleotide sequence ID" value="NZ_QCZI01000009.1"/>
</dbReference>
<evidence type="ECO:0008006" key="4">
    <source>
        <dbReference type="Google" id="ProtNLM"/>
    </source>
</evidence>
<evidence type="ECO:0000313" key="3">
    <source>
        <dbReference type="Proteomes" id="UP000245449"/>
    </source>
</evidence>
<comment type="caution">
    <text evidence="2">The sequence shown here is derived from an EMBL/GenBank/DDBJ whole genome shotgun (WGS) entry which is preliminary data.</text>
</comment>
<organism evidence="2 3">
    <name type="scientific">Flavobacterium psychrotolerans</name>
    <dbReference type="NCBI Taxonomy" id="2169410"/>
    <lineage>
        <taxon>Bacteria</taxon>
        <taxon>Pseudomonadati</taxon>
        <taxon>Bacteroidota</taxon>
        <taxon>Flavobacteriia</taxon>
        <taxon>Flavobacteriales</taxon>
        <taxon>Flavobacteriaceae</taxon>
        <taxon>Flavobacterium</taxon>
    </lineage>
</organism>
<protein>
    <recommendedName>
        <fullName evidence="4">T9SS type B sorting domain-containing protein</fullName>
    </recommendedName>
</protein>
<name>A0A2U1JJK1_9FLAO</name>
<dbReference type="Proteomes" id="UP000245449">
    <property type="component" value="Unassembled WGS sequence"/>
</dbReference>
<dbReference type="Pfam" id="PF13585">
    <property type="entry name" value="CHU_C"/>
    <property type="match status" value="1"/>
</dbReference>
<keyword evidence="1" id="KW-0732">Signal</keyword>
<proteinExistence type="predicted"/>
<reference evidence="2 3" key="1">
    <citation type="submission" date="2018-04" db="EMBL/GenBank/DDBJ databases">
        <title>Flavobacterium sp. nov., isolated from glacier ice.</title>
        <authorList>
            <person name="Liu Q."/>
            <person name="Xin Y.-H."/>
        </authorList>
    </citation>
    <scope>NUCLEOTIDE SEQUENCE [LARGE SCALE GENOMIC DNA]</scope>
    <source>
        <strain evidence="2 3">RB1R5</strain>
    </source>
</reference>
<feature type="signal peptide" evidence="1">
    <location>
        <begin position="1"/>
        <end position="22"/>
    </location>
</feature>